<dbReference type="PRINTS" id="PR00237">
    <property type="entry name" value="GPCRRHODOPSN"/>
</dbReference>
<keyword evidence="5 12" id="KW-1133">Transmembrane helix</keyword>
<reference evidence="14 15" key="1">
    <citation type="submission" date="2024-05" db="EMBL/GenBank/DDBJ databases">
        <title>Genetic variation in Jamaican populations of the coffee berry borer (Hypothenemus hampei).</title>
        <authorList>
            <person name="Errbii M."/>
            <person name="Myrie A."/>
        </authorList>
    </citation>
    <scope>NUCLEOTIDE SEQUENCE [LARGE SCALE GENOMIC DNA]</scope>
    <source>
        <strain evidence="14">JA-Hopewell-2020-01-JO</strain>
        <tissue evidence="14">Whole body</tissue>
    </source>
</reference>
<dbReference type="GO" id="GO:0005886">
    <property type="term" value="C:plasma membrane"/>
    <property type="evidence" value="ECO:0007669"/>
    <property type="project" value="UniProtKB-SubCell"/>
</dbReference>
<protein>
    <recommendedName>
        <fullName evidence="13">G-protein coupled receptors family 1 profile domain-containing protein</fullName>
    </recommendedName>
</protein>
<dbReference type="GO" id="GO:0004930">
    <property type="term" value="F:G protein-coupled receptor activity"/>
    <property type="evidence" value="ECO:0007669"/>
    <property type="project" value="UniProtKB-KW"/>
</dbReference>
<keyword evidence="7 12" id="KW-0472">Membrane</keyword>
<evidence type="ECO:0000256" key="9">
    <source>
        <dbReference type="ARBA" id="ARBA00023180"/>
    </source>
</evidence>
<evidence type="ECO:0000256" key="1">
    <source>
        <dbReference type="ARBA" id="ARBA00004651"/>
    </source>
</evidence>
<evidence type="ECO:0000256" key="3">
    <source>
        <dbReference type="ARBA" id="ARBA00022475"/>
    </source>
</evidence>
<feature type="transmembrane region" description="Helical" evidence="12">
    <location>
        <begin position="25"/>
        <end position="49"/>
    </location>
</feature>
<comment type="caution">
    <text evidence="14">The sequence shown here is derived from an EMBL/GenBank/DDBJ whole genome shotgun (WGS) entry which is preliminary data.</text>
</comment>
<keyword evidence="10 11" id="KW-0807">Transducer</keyword>
<feature type="transmembrane region" description="Helical" evidence="12">
    <location>
        <begin position="61"/>
        <end position="86"/>
    </location>
</feature>
<dbReference type="Gene3D" id="1.20.1070.10">
    <property type="entry name" value="Rhodopsin 7-helix transmembrane proteins"/>
    <property type="match status" value="1"/>
</dbReference>
<evidence type="ECO:0000256" key="4">
    <source>
        <dbReference type="ARBA" id="ARBA00022692"/>
    </source>
</evidence>
<comment type="subcellular location">
    <subcellularLocation>
        <location evidence="1">Cell membrane</location>
        <topology evidence="1">Multi-pass membrane protein</topology>
    </subcellularLocation>
</comment>
<dbReference type="PANTHER" id="PTHR24246:SF27">
    <property type="entry name" value="ADENOSINE RECEPTOR, ISOFORM A"/>
    <property type="match status" value="1"/>
</dbReference>
<organism evidence="14 15">
    <name type="scientific">Hypothenemus hampei</name>
    <name type="common">Coffee berry borer</name>
    <dbReference type="NCBI Taxonomy" id="57062"/>
    <lineage>
        <taxon>Eukaryota</taxon>
        <taxon>Metazoa</taxon>
        <taxon>Ecdysozoa</taxon>
        <taxon>Arthropoda</taxon>
        <taxon>Hexapoda</taxon>
        <taxon>Insecta</taxon>
        <taxon>Pterygota</taxon>
        <taxon>Neoptera</taxon>
        <taxon>Endopterygota</taxon>
        <taxon>Coleoptera</taxon>
        <taxon>Polyphaga</taxon>
        <taxon>Cucujiformia</taxon>
        <taxon>Curculionidae</taxon>
        <taxon>Scolytinae</taxon>
        <taxon>Hypothenemus</taxon>
    </lineage>
</organism>
<evidence type="ECO:0000256" key="2">
    <source>
        <dbReference type="ARBA" id="ARBA00010663"/>
    </source>
</evidence>
<dbReference type="InterPro" id="IPR000276">
    <property type="entry name" value="GPCR_Rhodpsn"/>
</dbReference>
<accession>A0ABD1EHH5</accession>
<evidence type="ECO:0000313" key="14">
    <source>
        <dbReference type="EMBL" id="KAL1494014.1"/>
    </source>
</evidence>
<evidence type="ECO:0000256" key="5">
    <source>
        <dbReference type="ARBA" id="ARBA00022989"/>
    </source>
</evidence>
<keyword evidence="8 11" id="KW-0675">Receptor</keyword>
<evidence type="ECO:0000256" key="7">
    <source>
        <dbReference type="ARBA" id="ARBA00023136"/>
    </source>
</evidence>
<keyword evidence="3" id="KW-1003">Cell membrane</keyword>
<dbReference type="Pfam" id="PF00001">
    <property type="entry name" value="7tm_1"/>
    <property type="match status" value="1"/>
</dbReference>
<feature type="transmembrane region" description="Helical" evidence="12">
    <location>
        <begin position="257"/>
        <end position="281"/>
    </location>
</feature>
<evidence type="ECO:0000256" key="8">
    <source>
        <dbReference type="ARBA" id="ARBA00023170"/>
    </source>
</evidence>
<feature type="transmembrane region" description="Helical" evidence="12">
    <location>
        <begin position="139"/>
        <end position="159"/>
    </location>
</feature>
<evidence type="ECO:0000256" key="10">
    <source>
        <dbReference type="ARBA" id="ARBA00023224"/>
    </source>
</evidence>
<keyword evidence="15" id="KW-1185">Reference proteome</keyword>
<dbReference type="PANTHER" id="PTHR24246">
    <property type="entry name" value="OLFACTORY RECEPTOR AND ADENOSINE RECEPTOR"/>
    <property type="match status" value="1"/>
</dbReference>
<keyword evidence="9" id="KW-0325">Glycoprotein</keyword>
<evidence type="ECO:0000256" key="12">
    <source>
        <dbReference type="SAM" id="Phobius"/>
    </source>
</evidence>
<gene>
    <name evidence="14" type="ORF">ABEB36_009687</name>
</gene>
<keyword evidence="4 11" id="KW-0812">Transmembrane</keyword>
<dbReference type="InterPro" id="IPR017452">
    <property type="entry name" value="GPCR_Rhodpsn_7TM"/>
</dbReference>
<sequence>MNDSQSLFKSATNATYDYQTRELNVTYMICEIVVAILAVVGNALVIYVFQKEKRLRRRTNYYIVSLAAADFLVGFLGIPFAIMSSIGLPNNLYACLFTVSLLVVLCTISIFCLLAVSVDRYWAILHPMGYSRNVRTKTALVIISICWFAGSLVGFLPLIGWHQGKSDNVDCFFLNVMDYHYLVFLYFGTIITPALLLAAFYAHIYRVILKQLRQIVVMHPDKATAGKSKNKNLPSTGGMIRMLGVQQRNEVKATQNLSIIVLFFMICWIPLYTINCLIAFYKDFNVNSTFMLSCIILSHLNSAGNPLLYAYHLRDFQAALKAFFCNLFGVQQQQQQQHMTIKYSTVYKGSLKSTNDYKLNRKGQLDVKETENIIFNILEDSGRDSASSQDSLKDEKEFLMLRPATPFRSHNISIESNKNFVDSDKEVKSHNTFHSKSSSQVFTIKCNNEVQRDNSYFLGNRLSPCKVVQGLLKNKKPLNRSSSDSDFFTKFNEVVVDYYSVPI</sequence>
<evidence type="ECO:0000313" key="15">
    <source>
        <dbReference type="Proteomes" id="UP001566132"/>
    </source>
</evidence>
<name>A0ABD1EHH5_HYPHA</name>
<dbReference type="Proteomes" id="UP001566132">
    <property type="component" value="Unassembled WGS sequence"/>
</dbReference>
<feature type="transmembrane region" description="Helical" evidence="12">
    <location>
        <begin position="92"/>
        <end position="118"/>
    </location>
</feature>
<evidence type="ECO:0000256" key="11">
    <source>
        <dbReference type="RuleBase" id="RU000688"/>
    </source>
</evidence>
<dbReference type="PROSITE" id="PS00237">
    <property type="entry name" value="G_PROTEIN_RECEP_F1_1"/>
    <property type="match status" value="1"/>
</dbReference>
<feature type="domain" description="G-protein coupled receptors family 1 profile" evidence="13">
    <location>
        <begin position="41"/>
        <end position="309"/>
    </location>
</feature>
<feature type="transmembrane region" description="Helical" evidence="12">
    <location>
        <begin position="179"/>
        <end position="204"/>
    </location>
</feature>
<dbReference type="AlphaFoldDB" id="A0ABD1EHH5"/>
<keyword evidence="6 11" id="KW-0297">G-protein coupled receptor</keyword>
<dbReference type="PROSITE" id="PS50262">
    <property type="entry name" value="G_PROTEIN_RECEP_F1_2"/>
    <property type="match status" value="1"/>
</dbReference>
<evidence type="ECO:0000259" key="13">
    <source>
        <dbReference type="PROSITE" id="PS50262"/>
    </source>
</evidence>
<comment type="similarity">
    <text evidence="2 11">Belongs to the G-protein coupled receptor 1 family.</text>
</comment>
<evidence type="ECO:0000256" key="6">
    <source>
        <dbReference type="ARBA" id="ARBA00023040"/>
    </source>
</evidence>
<dbReference type="SUPFAM" id="SSF81321">
    <property type="entry name" value="Family A G protein-coupled receptor-like"/>
    <property type="match status" value="1"/>
</dbReference>
<proteinExistence type="inferred from homology"/>
<dbReference type="EMBL" id="JBDJPC010000007">
    <property type="protein sequence ID" value="KAL1494014.1"/>
    <property type="molecule type" value="Genomic_DNA"/>
</dbReference>
<dbReference type="SMART" id="SM01381">
    <property type="entry name" value="7TM_GPCR_Srsx"/>
    <property type="match status" value="1"/>
</dbReference>